<dbReference type="GO" id="GO:0006094">
    <property type="term" value="P:gluconeogenesis"/>
    <property type="evidence" value="ECO:0007669"/>
    <property type="project" value="UniProtKB-UniRule"/>
</dbReference>
<dbReference type="GO" id="GO:0042132">
    <property type="term" value="F:fructose 1,6-bisphosphate 1-phosphatase activity"/>
    <property type="evidence" value="ECO:0007669"/>
    <property type="project" value="UniProtKB-UniRule"/>
</dbReference>
<dbReference type="eggNOG" id="COG0158">
    <property type="taxonomic scope" value="Bacteria"/>
</dbReference>
<dbReference type="Pfam" id="PF00316">
    <property type="entry name" value="FBPase"/>
    <property type="match status" value="1"/>
</dbReference>
<dbReference type="GO" id="GO:0006002">
    <property type="term" value="P:fructose 6-phosphate metabolic process"/>
    <property type="evidence" value="ECO:0007669"/>
    <property type="project" value="TreeGrafter"/>
</dbReference>
<feature type="binding site" evidence="11">
    <location>
        <position position="208"/>
    </location>
    <ligand>
        <name>substrate</name>
    </ligand>
</feature>
<dbReference type="EMBL" id="CP003390">
    <property type="protein sequence ID" value="AFI83224.1"/>
    <property type="molecule type" value="Genomic_DNA"/>
</dbReference>
<evidence type="ECO:0000256" key="4">
    <source>
        <dbReference type="ARBA" id="ARBA00022490"/>
    </source>
</evidence>
<proteinExistence type="inferred from homology"/>
<keyword evidence="14" id="KW-1185">Reference proteome</keyword>
<comment type="catalytic activity">
    <reaction evidence="1 11">
        <text>beta-D-fructose 1,6-bisphosphate + H2O = beta-D-fructose 6-phosphate + phosphate</text>
        <dbReference type="Rhea" id="RHEA:11064"/>
        <dbReference type="ChEBI" id="CHEBI:15377"/>
        <dbReference type="ChEBI" id="CHEBI:32966"/>
        <dbReference type="ChEBI" id="CHEBI:43474"/>
        <dbReference type="ChEBI" id="CHEBI:57634"/>
        <dbReference type="EC" id="3.1.3.11"/>
    </reaction>
</comment>
<dbReference type="PRINTS" id="PR00115">
    <property type="entry name" value="F16BPHPHTASE"/>
</dbReference>
<organism evidence="13 14">
    <name type="scientific">Methylophaga nitratireducenticrescens</name>
    <dbReference type="NCBI Taxonomy" id="754476"/>
    <lineage>
        <taxon>Bacteria</taxon>
        <taxon>Pseudomonadati</taxon>
        <taxon>Pseudomonadota</taxon>
        <taxon>Gammaproteobacteria</taxon>
        <taxon>Thiotrichales</taxon>
        <taxon>Piscirickettsiaceae</taxon>
        <taxon>Methylophaga</taxon>
    </lineage>
</organism>
<dbReference type="GO" id="GO:0006000">
    <property type="term" value="P:fructose metabolic process"/>
    <property type="evidence" value="ECO:0007669"/>
    <property type="project" value="TreeGrafter"/>
</dbReference>
<evidence type="ECO:0000256" key="3">
    <source>
        <dbReference type="ARBA" id="ARBA00013093"/>
    </source>
</evidence>
<comment type="cofactor">
    <cofactor evidence="11">
        <name>Mg(2+)</name>
        <dbReference type="ChEBI" id="CHEBI:18420"/>
    </cofactor>
    <text evidence="11">Binds 2 magnesium ions per subunit.</text>
</comment>
<sequence>MKPHISLTQFIIDQQRSIPNASGDFTMLLSDIASACKRIAHAVSRGAMSGQLGSAESENVQGETQKQLDIITNDIMVDALEWTGHLSGMVSEEIDEPIVIPEHFPKGKYLALFDPLDGSSNIDINLTVGTIFSILKGREGCNASLEDFLQSGSQQVCAGFVLYGPSTLMILTTGHGVNGFTLDPDIGEFVLTHRNMTIPEDSQEFAINMSNQRFWEAPVQRYIDECMQGRQGPRGKDFNMRWVASMVAEAYRILTRGGIFLYPLDQRQPDKGGKLRLMYEANPIGFIIEQAGGLCSTGRQRILDIQPDGIHQRVPVILGSKSEVERVVDYHQQT</sequence>
<dbReference type="InterPro" id="IPR044015">
    <property type="entry name" value="FBPase_C_dom"/>
</dbReference>
<gene>
    <name evidence="11" type="primary">fbp</name>
    <name evidence="13" type="ordered locus">Q7A_367</name>
</gene>
<dbReference type="KEGG" id="mej:Q7A_367"/>
<evidence type="ECO:0000313" key="14">
    <source>
        <dbReference type="Proteomes" id="UP000009144"/>
    </source>
</evidence>
<dbReference type="NCBIfam" id="NF006779">
    <property type="entry name" value="PRK09293.1-3"/>
    <property type="match status" value="1"/>
</dbReference>
<dbReference type="HOGENOM" id="CLU_039977_0_0_6"/>
<dbReference type="EC" id="3.1.3.11" evidence="3 11"/>
<evidence type="ECO:0000256" key="6">
    <source>
        <dbReference type="ARBA" id="ARBA00022801"/>
    </source>
</evidence>
<evidence type="ECO:0000256" key="12">
    <source>
        <dbReference type="RuleBase" id="RU000508"/>
    </source>
</evidence>
<accession>I1XFQ5</accession>
<dbReference type="SUPFAM" id="SSF56655">
    <property type="entry name" value="Carbohydrate phosphatase"/>
    <property type="match status" value="1"/>
</dbReference>
<dbReference type="GO" id="GO:0005829">
    <property type="term" value="C:cytosol"/>
    <property type="evidence" value="ECO:0007669"/>
    <property type="project" value="TreeGrafter"/>
</dbReference>
<feature type="binding site" evidence="11">
    <location>
        <position position="280"/>
    </location>
    <ligand>
        <name>Mg(2+)</name>
        <dbReference type="ChEBI" id="CHEBI:18420"/>
        <label>2</label>
    </ligand>
</feature>
<dbReference type="Proteomes" id="UP000009144">
    <property type="component" value="Chromosome"/>
</dbReference>
<evidence type="ECO:0000256" key="8">
    <source>
        <dbReference type="ARBA" id="ARBA00023277"/>
    </source>
</evidence>
<dbReference type="HAMAP" id="MF_01855">
    <property type="entry name" value="FBPase_class1"/>
    <property type="match status" value="1"/>
</dbReference>
<dbReference type="FunFam" id="3.30.540.10:FF:000002">
    <property type="entry name" value="Fructose-1,6-bisphosphatase class 1"/>
    <property type="match status" value="1"/>
</dbReference>
<dbReference type="PIRSF" id="PIRSF000904">
    <property type="entry name" value="FBPtase_SBPase"/>
    <property type="match status" value="1"/>
</dbReference>
<dbReference type="OrthoDB" id="9806756at2"/>
<dbReference type="NCBIfam" id="NF006778">
    <property type="entry name" value="PRK09293.1-1"/>
    <property type="match status" value="1"/>
</dbReference>
<evidence type="ECO:0000256" key="2">
    <source>
        <dbReference type="ARBA" id="ARBA00010941"/>
    </source>
</evidence>
<evidence type="ECO:0000313" key="13">
    <source>
        <dbReference type="EMBL" id="AFI83224.1"/>
    </source>
</evidence>
<dbReference type="PANTHER" id="PTHR11556:SF35">
    <property type="entry name" value="SEDOHEPTULOSE-1,7-BISPHOSPHATASE, CHLOROPLASTIC"/>
    <property type="match status" value="1"/>
</dbReference>
<evidence type="ECO:0000256" key="9">
    <source>
        <dbReference type="ARBA" id="ARBA00072069"/>
    </source>
</evidence>
<dbReference type="GO" id="GO:0000287">
    <property type="term" value="F:magnesium ion binding"/>
    <property type="evidence" value="ECO:0007669"/>
    <property type="project" value="UniProtKB-UniRule"/>
</dbReference>
<dbReference type="CDD" id="cd00354">
    <property type="entry name" value="FBPase"/>
    <property type="match status" value="1"/>
</dbReference>
<keyword evidence="7 11" id="KW-0460">Magnesium</keyword>
<evidence type="ECO:0000256" key="1">
    <source>
        <dbReference type="ARBA" id="ARBA00001273"/>
    </source>
</evidence>
<comment type="pathway">
    <text evidence="11">Carbohydrate biosynthesis; gluconeogenesis.</text>
</comment>
<dbReference type="Pfam" id="PF18913">
    <property type="entry name" value="FBPase_C"/>
    <property type="match status" value="1"/>
</dbReference>
<keyword evidence="6 11" id="KW-0378">Hydrolase</keyword>
<evidence type="ECO:0000256" key="11">
    <source>
        <dbReference type="HAMAP-Rule" id="MF_01855"/>
    </source>
</evidence>
<dbReference type="FunFam" id="3.40.190.80:FF:000011">
    <property type="entry name" value="Fructose-1,6-bisphosphatase class 1"/>
    <property type="match status" value="1"/>
</dbReference>
<dbReference type="PANTHER" id="PTHR11556">
    <property type="entry name" value="FRUCTOSE-1,6-BISPHOSPHATASE-RELATED"/>
    <property type="match status" value="1"/>
</dbReference>
<dbReference type="Gene3D" id="3.30.540.10">
    <property type="entry name" value="Fructose-1,6-Bisphosphatase, subunit A, domain 1"/>
    <property type="match status" value="1"/>
</dbReference>
<reference evidence="13 14" key="2">
    <citation type="journal article" date="2013" name="Int. J. Syst. Evol. Microbiol.">
        <title>Methylophaga nitratireducenticrescens sp. nov. and Methylophaga frappieri sp. nov., isolated from the biofilm of the methanol-fed denitrification system treating the seawater at the Montreal Biodome.</title>
        <authorList>
            <person name="Villeneuve C."/>
            <person name="Martineau C."/>
            <person name="Mauffrey F."/>
            <person name="Villemur R."/>
        </authorList>
    </citation>
    <scope>NUCLEOTIDE SEQUENCE [LARGE SCALE GENOMIC DNA]</scope>
    <source>
        <strain evidence="13 14">JAM1</strain>
    </source>
</reference>
<dbReference type="GO" id="GO:0030388">
    <property type="term" value="P:fructose 1,6-bisphosphate metabolic process"/>
    <property type="evidence" value="ECO:0007669"/>
    <property type="project" value="TreeGrafter"/>
</dbReference>
<feature type="binding site" evidence="11">
    <location>
        <position position="114"/>
    </location>
    <ligand>
        <name>Mg(2+)</name>
        <dbReference type="ChEBI" id="CHEBI:18420"/>
        <label>1</label>
    </ligand>
</feature>
<dbReference type="AlphaFoldDB" id="I1XFQ5"/>
<evidence type="ECO:0000256" key="10">
    <source>
        <dbReference type="ARBA" id="ARBA00081210"/>
    </source>
</evidence>
<feature type="binding site" evidence="11">
    <location>
        <position position="116"/>
    </location>
    <ligand>
        <name>Mg(2+)</name>
        <dbReference type="ChEBI" id="CHEBI:18420"/>
        <label>1</label>
    </ligand>
</feature>
<evidence type="ECO:0000256" key="5">
    <source>
        <dbReference type="ARBA" id="ARBA00022723"/>
    </source>
</evidence>
<feature type="binding site" evidence="11">
    <location>
        <position position="114"/>
    </location>
    <ligand>
        <name>Mg(2+)</name>
        <dbReference type="ChEBI" id="CHEBI:18420"/>
        <label>2</label>
    </ligand>
</feature>
<dbReference type="PATRIC" id="fig|754476.3.peg.363"/>
<feature type="binding site" evidence="11">
    <location>
        <begin position="117"/>
        <end position="120"/>
    </location>
    <ligand>
        <name>substrate</name>
    </ligand>
</feature>
<dbReference type="UniPathway" id="UPA00138"/>
<name>I1XFQ5_METNJ</name>
<dbReference type="InterPro" id="IPR028343">
    <property type="entry name" value="FBPtase"/>
</dbReference>
<dbReference type="InterPro" id="IPR000146">
    <property type="entry name" value="FBPase_class-1"/>
</dbReference>
<dbReference type="GO" id="GO:0005986">
    <property type="term" value="P:sucrose biosynthetic process"/>
    <property type="evidence" value="ECO:0007669"/>
    <property type="project" value="TreeGrafter"/>
</dbReference>
<comment type="caution">
    <text evidence="11">Lacks conserved residue(s) required for the propagation of feature annotation.</text>
</comment>
<comment type="subcellular location">
    <subcellularLocation>
        <location evidence="11">Cytoplasm</location>
    </subcellularLocation>
</comment>
<feature type="binding site" evidence="11">
    <location>
        <position position="92"/>
    </location>
    <ligand>
        <name>Mg(2+)</name>
        <dbReference type="ChEBI" id="CHEBI:18420"/>
        <label>1</label>
    </ligand>
</feature>
<reference evidence="13 14" key="1">
    <citation type="journal article" date="2012" name="J. Bacteriol.">
        <title>Complete genome sequences of Methylophaga sp. strain JAM1 and Methylophaga sp. strain JAM7.</title>
        <authorList>
            <person name="Villeneuve C."/>
            <person name="Martineau C."/>
            <person name="Mauffrey F."/>
            <person name="Villemur R."/>
        </authorList>
    </citation>
    <scope>NUCLEOTIDE SEQUENCE [LARGE SCALE GENOMIC DNA]</scope>
    <source>
        <strain evidence="13 14">JAM1</strain>
    </source>
</reference>
<keyword evidence="8 11" id="KW-0119">Carbohydrate metabolism</keyword>
<evidence type="ECO:0000256" key="7">
    <source>
        <dbReference type="ARBA" id="ARBA00022842"/>
    </source>
</evidence>
<dbReference type="NCBIfam" id="NF006780">
    <property type="entry name" value="PRK09293.1-4"/>
    <property type="match status" value="1"/>
</dbReference>
<feature type="binding site" evidence="11">
    <location>
        <position position="274"/>
    </location>
    <ligand>
        <name>substrate</name>
    </ligand>
</feature>
<dbReference type="STRING" id="754476.Q7A_367"/>
<keyword evidence="4 11" id="KW-0963">Cytoplasm</keyword>
<keyword evidence="5 11" id="KW-0479">Metal-binding</keyword>
<dbReference type="Gene3D" id="3.40.190.80">
    <property type="match status" value="1"/>
</dbReference>
<dbReference type="RefSeq" id="WP_014705599.1">
    <property type="nucleotide sequence ID" value="NC_017857.3"/>
</dbReference>
<feature type="binding site" evidence="11">
    <location>
        <position position="117"/>
    </location>
    <ligand>
        <name>Mg(2+)</name>
        <dbReference type="ChEBI" id="CHEBI:18420"/>
        <label>2</label>
    </ligand>
</feature>
<dbReference type="PIRSF" id="PIRSF500210">
    <property type="entry name" value="FBPtase"/>
    <property type="match status" value="1"/>
</dbReference>
<protein>
    <recommendedName>
        <fullName evidence="9 11">Fructose-1,6-bisphosphatase class 1</fullName>
        <shortName evidence="11">FBPase class 1</shortName>
        <ecNumber evidence="3 11">3.1.3.11</ecNumber>
    </recommendedName>
    <alternativeName>
        <fullName evidence="10 11">D-fructose-1,6-bisphosphate 1-phosphohydrolase class 1</fullName>
    </alternativeName>
</protein>
<dbReference type="InterPro" id="IPR033391">
    <property type="entry name" value="FBPase_N"/>
</dbReference>
<comment type="similarity">
    <text evidence="2 11 12">Belongs to the FBPase class 1 family.</text>
</comment>
<comment type="subunit">
    <text evidence="11">Homotetramer.</text>
</comment>